<accession>A0A2P7EBI4</accession>
<dbReference type="Proteomes" id="UP000240206">
    <property type="component" value="Unassembled WGS sequence"/>
</dbReference>
<name>A0A2P7EBI4_9SYNE</name>
<keyword evidence="2" id="KW-1185">Reference proteome</keyword>
<dbReference type="EMBL" id="PXVC01000101">
    <property type="protein sequence ID" value="PSI00574.1"/>
    <property type="molecule type" value="Genomic_DNA"/>
</dbReference>
<organism evidence="1 2">
    <name type="scientific">Synechococcus lacustris str. Tous</name>
    <dbReference type="NCBI Taxonomy" id="1910958"/>
    <lineage>
        <taxon>Bacteria</taxon>
        <taxon>Bacillati</taxon>
        <taxon>Cyanobacteriota</taxon>
        <taxon>Cyanophyceae</taxon>
        <taxon>Synechococcales</taxon>
        <taxon>Synechococcaceae</taxon>
        <taxon>Synechococcus</taxon>
    </lineage>
</organism>
<comment type="caution">
    <text evidence="1">The sequence shown here is derived from an EMBL/GenBank/DDBJ whole genome shotgun (WGS) entry which is preliminary data.</text>
</comment>
<evidence type="ECO:0000313" key="1">
    <source>
        <dbReference type="EMBL" id="PSI00574.1"/>
    </source>
</evidence>
<reference evidence="2" key="1">
    <citation type="submission" date="2018-03" db="EMBL/GenBank/DDBJ databases">
        <title>Ecological and genomic features of two cosmopolitan and abundant freshwater picocyanobacteria.</title>
        <authorList>
            <person name="Cabello-Yeves P.J."/>
            <person name="Picazo A."/>
            <person name="Camacho A."/>
            <person name="Callieri C."/>
            <person name="Rosselli R."/>
            <person name="Roda-Garcia J."/>
            <person name="Coutinho F.H."/>
            <person name="Rodriguez-Valera F."/>
        </authorList>
    </citation>
    <scope>NUCLEOTIDE SEQUENCE [LARGE SCALE GENOMIC DNA]</scope>
    <source>
        <strain evidence="2">Tous</strain>
    </source>
</reference>
<evidence type="ECO:0000313" key="2">
    <source>
        <dbReference type="Proteomes" id="UP000240206"/>
    </source>
</evidence>
<dbReference type="AlphaFoldDB" id="A0A2P7EBI4"/>
<sequence length="50" mass="5487">MLAVGDLKTDGVHRDPFDRLLVCQSLVEPMLLLTMNSQLRSYGATVIVLG</sequence>
<proteinExistence type="predicted"/>
<gene>
    <name evidence="1" type="ORF">C7K08_12450</name>
</gene>
<protein>
    <submittedName>
        <fullName evidence="1">Twitching motility protein PilT</fullName>
    </submittedName>
</protein>